<dbReference type="KEGG" id="mrub:DEO27_030315"/>
<protein>
    <recommendedName>
        <fullName evidence="3">NACHT domain-containing protein</fullName>
    </recommendedName>
</protein>
<reference evidence="1" key="1">
    <citation type="submission" date="2019-08" db="EMBL/GenBank/DDBJ databases">
        <title>Comparative genome analysis confer to the adaptation heavy metal polluted environment.</title>
        <authorList>
            <person name="Li Y."/>
        </authorList>
    </citation>
    <scope>NUCLEOTIDE SEQUENCE [LARGE SCALE GENOMIC DNA]</scope>
    <source>
        <strain evidence="1">P1</strain>
    </source>
</reference>
<dbReference type="InterPro" id="IPR027417">
    <property type="entry name" value="P-loop_NTPase"/>
</dbReference>
<accession>A0A5C1I8A4</accession>
<dbReference type="EMBL" id="CP043450">
    <property type="protein sequence ID" value="QEM14133.1"/>
    <property type="molecule type" value="Genomic_DNA"/>
</dbReference>
<name>A0A5C1I8A4_9SPHI</name>
<evidence type="ECO:0000313" key="1">
    <source>
        <dbReference type="EMBL" id="QEM14133.1"/>
    </source>
</evidence>
<gene>
    <name evidence="1" type="ORF">DEO27_030315</name>
</gene>
<dbReference type="Proteomes" id="UP000251402">
    <property type="component" value="Chromosome"/>
</dbReference>
<organism evidence="1 2">
    <name type="scientific">Mucilaginibacter rubeus</name>
    <dbReference type="NCBI Taxonomy" id="2027860"/>
    <lineage>
        <taxon>Bacteria</taxon>
        <taxon>Pseudomonadati</taxon>
        <taxon>Bacteroidota</taxon>
        <taxon>Sphingobacteriia</taxon>
        <taxon>Sphingobacteriales</taxon>
        <taxon>Sphingobacteriaceae</taxon>
        <taxon>Mucilaginibacter</taxon>
    </lineage>
</organism>
<keyword evidence="2" id="KW-1185">Reference proteome</keyword>
<sequence>MTSFSKHYSENLKNSVLAIAGLSNIAPADCKMLEALILEKTKQRVSETTLKRIYGFAYSKFNPSMFTLNTLSRYCDYEGWDDFCRKQEAESIKQSGTTVDWDLLKANAGKITSFTLQAIKNKTGIPYPQTIRRQFIDDHFAAFLQGNYTATVIAAPAGYGKTVALCHWVDEKIHQIGNDIVLFFSSSALMNVFLSGRDLNDWMLGLLGYSTEEDIVALLDVKQRKEGRFFLIVDGVDEHMFKNDQFQLVINQLVDIFSFYQSHEWFKLVLTMRSSTWMNYKHLIEMGQSPWFEGFFSSHNQPSNVPLFSIQEIKELCIKINPAIKSFIAINVVENFNHPLYFQFYYKQHKKNFSLNDVDHVSVYELISNFVLNKVYMGQYSADKIYLIQAIVEQMDFENGVFEASKLGLINVIKQYNHAYLELLSIGFIRELNTSSDFEYRASIEFSNDHFFEFSISRYLLHNNDNLFNIDLINIINKYFTGERKLSILKWSIIYAIKSGQQESFQLLSQTRLTTSEKSDLIIFLGDLLEKELSTLKDTETLVQYFKQDCSDELFDYLFGLEFIHNDYAKTLHTLLKFELSDKKKILVYTGLAAISVIGLEMNKLEEYLKIMSGFGAVSYYEFSVNPLKCINTIYQFLKYGIVNKEFFKELTRFYFQPPLHLEQSGSNDLVLLLAAHTLRICNKPLKTLRFIAMLEKYYRPVSNSVCVYCFFLKRIKTEEYLALGQTNRAMELYFELDDAYRHADGAFTPLMITSFNCIKIIVDFNYKQLSLTDDTLEEWANLIINEMEYKLSRVYMFAFLLRNQHLIKHPPERVYKHINYMFLKTMSESGLRADILLKQNSFTS</sequence>
<evidence type="ECO:0008006" key="3">
    <source>
        <dbReference type="Google" id="ProtNLM"/>
    </source>
</evidence>
<dbReference type="Gene3D" id="3.40.50.300">
    <property type="entry name" value="P-loop containing nucleotide triphosphate hydrolases"/>
    <property type="match status" value="1"/>
</dbReference>
<dbReference type="RefSeq" id="WP_112575837.1">
    <property type="nucleotide sequence ID" value="NZ_CP043450.1"/>
</dbReference>
<dbReference type="AlphaFoldDB" id="A0A5C1I8A4"/>
<evidence type="ECO:0000313" key="2">
    <source>
        <dbReference type="Proteomes" id="UP000251402"/>
    </source>
</evidence>
<proteinExistence type="predicted"/>
<dbReference type="OrthoDB" id="956377at2"/>